<gene>
    <name evidence="1" type="ORF">BS50DRAFT_496451</name>
</gene>
<accession>A0A2T2NJB6</accession>
<dbReference type="EMBL" id="KZ678137">
    <property type="protein sequence ID" value="PSN65535.1"/>
    <property type="molecule type" value="Genomic_DNA"/>
</dbReference>
<protein>
    <submittedName>
        <fullName evidence="1">Uncharacterized protein</fullName>
    </submittedName>
</protein>
<dbReference type="Proteomes" id="UP000240883">
    <property type="component" value="Unassembled WGS sequence"/>
</dbReference>
<keyword evidence="2" id="KW-1185">Reference proteome</keyword>
<proteinExistence type="predicted"/>
<sequence length="206" mass="23691">MSENTSHHFPERDNSTCNRVFEPRERASSDGLSPNVIYGERNPCFNKISSKVNSGINYYFLDYQHEVMTGPWDAKYPLVDIDFTGLNISYTKASSISRAETQDKSNVSNIIYRLLRPPPNAFLHGVISINWVIGTVGEEHFEFRKRDSRYVLKTSSALRKSGRNLKIPAMLLEWLCGDDEITTAADQNLYLTPQFFRSEVDLEDYY</sequence>
<organism evidence="1 2">
    <name type="scientific">Corynespora cassiicola Philippines</name>
    <dbReference type="NCBI Taxonomy" id="1448308"/>
    <lineage>
        <taxon>Eukaryota</taxon>
        <taxon>Fungi</taxon>
        <taxon>Dikarya</taxon>
        <taxon>Ascomycota</taxon>
        <taxon>Pezizomycotina</taxon>
        <taxon>Dothideomycetes</taxon>
        <taxon>Pleosporomycetidae</taxon>
        <taxon>Pleosporales</taxon>
        <taxon>Corynesporascaceae</taxon>
        <taxon>Corynespora</taxon>
    </lineage>
</organism>
<evidence type="ECO:0000313" key="2">
    <source>
        <dbReference type="Proteomes" id="UP000240883"/>
    </source>
</evidence>
<name>A0A2T2NJB6_CORCC</name>
<dbReference type="AlphaFoldDB" id="A0A2T2NJB6"/>
<reference evidence="1 2" key="1">
    <citation type="journal article" date="2018" name="Front. Microbiol.">
        <title>Genome-Wide Analysis of Corynespora cassiicola Leaf Fall Disease Putative Effectors.</title>
        <authorList>
            <person name="Lopez D."/>
            <person name="Ribeiro S."/>
            <person name="Label P."/>
            <person name="Fumanal B."/>
            <person name="Venisse J.S."/>
            <person name="Kohler A."/>
            <person name="de Oliveira R.R."/>
            <person name="Labutti K."/>
            <person name="Lipzen A."/>
            <person name="Lail K."/>
            <person name="Bauer D."/>
            <person name="Ohm R.A."/>
            <person name="Barry K.W."/>
            <person name="Spatafora J."/>
            <person name="Grigoriev I.V."/>
            <person name="Martin F.M."/>
            <person name="Pujade-Renaud V."/>
        </authorList>
    </citation>
    <scope>NUCLEOTIDE SEQUENCE [LARGE SCALE GENOMIC DNA]</scope>
    <source>
        <strain evidence="1 2">Philippines</strain>
    </source>
</reference>
<evidence type="ECO:0000313" key="1">
    <source>
        <dbReference type="EMBL" id="PSN65535.1"/>
    </source>
</evidence>
<dbReference type="OrthoDB" id="3927820at2759"/>